<dbReference type="OrthoDB" id="408373at2759"/>
<dbReference type="RefSeq" id="XP_008714756.1">
    <property type="nucleotide sequence ID" value="XM_008716534.1"/>
</dbReference>
<dbReference type="InParanoid" id="W2S343"/>
<proteinExistence type="predicted"/>
<dbReference type="Gene3D" id="3.40.50.1820">
    <property type="entry name" value="alpha/beta hydrolase"/>
    <property type="match status" value="1"/>
</dbReference>
<dbReference type="Proteomes" id="UP000030752">
    <property type="component" value="Unassembled WGS sequence"/>
</dbReference>
<feature type="domain" description="AB hydrolase-1" evidence="1">
    <location>
        <begin position="5"/>
        <end position="223"/>
    </location>
</feature>
<dbReference type="PANTHER" id="PTHR37017:SF3">
    <property type="entry name" value="AB HYDROLASE-1 DOMAIN-CONTAINING PROTEIN"/>
    <property type="match status" value="1"/>
</dbReference>
<dbReference type="InterPro" id="IPR029058">
    <property type="entry name" value="AB_hydrolase_fold"/>
</dbReference>
<keyword evidence="3" id="KW-1185">Reference proteome</keyword>
<evidence type="ECO:0000313" key="2">
    <source>
        <dbReference type="EMBL" id="ETN43020.1"/>
    </source>
</evidence>
<dbReference type="GeneID" id="19969517"/>
<dbReference type="PANTHER" id="PTHR37017">
    <property type="entry name" value="AB HYDROLASE-1 DOMAIN-CONTAINING PROTEIN-RELATED"/>
    <property type="match status" value="1"/>
</dbReference>
<organism evidence="2 3">
    <name type="scientific">Cyphellophora europaea (strain CBS 101466)</name>
    <name type="common">Phialophora europaea</name>
    <dbReference type="NCBI Taxonomy" id="1220924"/>
    <lineage>
        <taxon>Eukaryota</taxon>
        <taxon>Fungi</taxon>
        <taxon>Dikarya</taxon>
        <taxon>Ascomycota</taxon>
        <taxon>Pezizomycotina</taxon>
        <taxon>Eurotiomycetes</taxon>
        <taxon>Chaetothyriomycetidae</taxon>
        <taxon>Chaetothyriales</taxon>
        <taxon>Cyphellophoraceae</taxon>
        <taxon>Cyphellophora</taxon>
    </lineage>
</organism>
<reference evidence="2 3" key="1">
    <citation type="submission" date="2013-03" db="EMBL/GenBank/DDBJ databases">
        <title>The Genome Sequence of Phialophora europaea CBS 101466.</title>
        <authorList>
            <consortium name="The Broad Institute Genomics Platform"/>
            <person name="Cuomo C."/>
            <person name="de Hoog S."/>
            <person name="Gorbushina A."/>
            <person name="Walker B."/>
            <person name="Young S.K."/>
            <person name="Zeng Q."/>
            <person name="Gargeya S."/>
            <person name="Fitzgerald M."/>
            <person name="Haas B."/>
            <person name="Abouelleil A."/>
            <person name="Allen A.W."/>
            <person name="Alvarado L."/>
            <person name="Arachchi H.M."/>
            <person name="Berlin A.M."/>
            <person name="Chapman S.B."/>
            <person name="Gainer-Dewar J."/>
            <person name="Goldberg J."/>
            <person name="Griggs A."/>
            <person name="Gujja S."/>
            <person name="Hansen M."/>
            <person name="Howarth C."/>
            <person name="Imamovic A."/>
            <person name="Ireland A."/>
            <person name="Larimer J."/>
            <person name="McCowan C."/>
            <person name="Murphy C."/>
            <person name="Pearson M."/>
            <person name="Poon T.W."/>
            <person name="Priest M."/>
            <person name="Roberts A."/>
            <person name="Saif S."/>
            <person name="Shea T."/>
            <person name="Sisk P."/>
            <person name="Sykes S."/>
            <person name="Wortman J."/>
            <person name="Nusbaum C."/>
            <person name="Birren B."/>
        </authorList>
    </citation>
    <scope>NUCLEOTIDE SEQUENCE [LARGE SCALE GENOMIC DNA]</scope>
    <source>
        <strain evidence="2 3">CBS 101466</strain>
    </source>
</reference>
<dbReference type="Pfam" id="PF12697">
    <property type="entry name" value="Abhydrolase_6"/>
    <property type="match status" value="1"/>
</dbReference>
<dbReference type="STRING" id="1220924.W2S343"/>
<protein>
    <recommendedName>
        <fullName evidence="1">AB hydrolase-1 domain-containing protein</fullName>
    </recommendedName>
</protein>
<gene>
    <name evidence="2" type="ORF">HMPREF1541_02178</name>
</gene>
<dbReference type="VEuPathDB" id="FungiDB:HMPREF1541_02178"/>
<dbReference type="HOGENOM" id="CLU_046066_1_1_1"/>
<dbReference type="EMBL" id="KB822718">
    <property type="protein sequence ID" value="ETN43020.1"/>
    <property type="molecule type" value="Genomic_DNA"/>
</dbReference>
<dbReference type="SUPFAM" id="SSF53474">
    <property type="entry name" value="alpha/beta-Hydrolases"/>
    <property type="match status" value="1"/>
</dbReference>
<dbReference type="eggNOG" id="ENOG502RVEF">
    <property type="taxonomic scope" value="Eukaryota"/>
</dbReference>
<name>W2S343_CYPE1</name>
<evidence type="ECO:0000313" key="3">
    <source>
        <dbReference type="Proteomes" id="UP000030752"/>
    </source>
</evidence>
<dbReference type="AlphaFoldDB" id="W2S343"/>
<dbReference type="InterPro" id="IPR000073">
    <property type="entry name" value="AB_hydrolase_1"/>
</dbReference>
<evidence type="ECO:0000259" key="1">
    <source>
        <dbReference type="Pfam" id="PF12697"/>
    </source>
</evidence>
<sequence length="235" mass="25627">MATTIVFVPGAWHRPEIWSRVTSLLPFKTVCPALPTTTGSGTFKDDIDAVRAPIQAEIASGNNVVVVAHSYGSVPASSALRGLTSGSPRVIGFIGIATGWATIGKSFNDAFEGKPPPIWEIKNGLVELTIDPRELFYHDVDDADQWVAKLDKQSAEAFDGGEHVYPGWKEVPAWYLATIEDRALPFQAQMMFVRQAQAEGDVTIREIAASHSPMLSKPKETADFIQEAVRAFQKS</sequence>
<dbReference type="InterPro" id="IPR052897">
    <property type="entry name" value="Sec-Metab_Biosynth_Hydrolase"/>
</dbReference>
<accession>W2S343</accession>